<organism evidence="3 4">
    <name type="scientific">Actinoplanes teichomyceticus</name>
    <dbReference type="NCBI Taxonomy" id="1867"/>
    <lineage>
        <taxon>Bacteria</taxon>
        <taxon>Bacillati</taxon>
        <taxon>Actinomycetota</taxon>
        <taxon>Actinomycetes</taxon>
        <taxon>Micromonosporales</taxon>
        <taxon>Micromonosporaceae</taxon>
        <taxon>Actinoplanes</taxon>
    </lineage>
</organism>
<dbReference type="GO" id="GO:0004512">
    <property type="term" value="F:inositol-3-phosphate synthase activity"/>
    <property type="evidence" value="ECO:0007669"/>
    <property type="project" value="InterPro"/>
</dbReference>
<dbReference type="Gene3D" id="3.40.50.720">
    <property type="entry name" value="NAD(P)-binding Rossmann-like Domain"/>
    <property type="match status" value="1"/>
</dbReference>
<dbReference type="SUPFAM" id="SSF55347">
    <property type="entry name" value="Glyceraldehyde-3-phosphate dehydrogenase-like, C-terminal domain"/>
    <property type="match status" value="1"/>
</dbReference>
<dbReference type="GO" id="GO:0008654">
    <property type="term" value="P:phospholipid biosynthetic process"/>
    <property type="evidence" value="ECO:0007669"/>
    <property type="project" value="InterPro"/>
</dbReference>
<keyword evidence="4" id="KW-1185">Reference proteome</keyword>
<dbReference type="InterPro" id="IPR013021">
    <property type="entry name" value="Myo-inos-1-P_Synthase_GAPDH"/>
</dbReference>
<name>A0A561VIN0_ACTTI</name>
<accession>A0A561VIN0</accession>
<protein>
    <submittedName>
        <fullName evidence="3">Myo-inositol-1-phosphate synthase</fullName>
    </submittedName>
</protein>
<sequence>MAAAIRLAVAGVGNNISALFQGAELYRKMREEGIPEDRFPGIKRPRIGGIGVSDLEFVAAFDIHPNKLGRPFSEAVLAEPNNYPILDVDLPDVPFTVAPGLATEADADPASPAFRTLVKQLTDARAEVLLYSLPTGLQWAAEAYALAALEAGVAFVNCTPEIVARSPELLRAYEDAKVPLVGDDLASHLGTSVVHRALLGLLSERGLTLSSSYQLNLGGNEDFRNLRERGASKRQSKINALAQEGVDTSNVEVIPSAGFVSHLRDNKVAILNIEGQGWAGTPISLDLKLKVQDSSNAAGVIIDLIRIAAASGRLGIAGFPAAAVPVLKSPSGGHPKYTAEDVAESFRQLDEAAAEGKVGEAVSQR</sequence>
<dbReference type="PANTHER" id="PTHR43125">
    <property type="entry name" value="INOSITOL-3-PHOSPHATE SYNTHASE"/>
    <property type="match status" value="1"/>
</dbReference>
<dbReference type="SUPFAM" id="SSF51735">
    <property type="entry name" value="NAD(P)-binding Rossmann-fold domains"/>
    <property type="match status" value="1"/>
</dbReference>
<dbReference type="InterPro" id="IPR002587">
    <property type="entry name" value="Myo-inos-1-P_Synthase"/>
</dbReference>
<evidence type="ECO:0000313" key="4">
    <source>
        <dbReference type="Proteomes" id="UP000320239"/>
    </source>
</evidence>
<dbReference type="GO" id="GO:0006021">
    <property type="term" value="P:inositol biosynthetic process"/>
    <property type="evidence" value="ECO:0007669"/>
    <property type="project" value="InterPro"/>
</dbReference>
<evidence type="ECO:0000256" key="1">
    <source>
        <dbReference type="ARBA" id="ARBA00010813"/>
    </source>
</evidence>
<dbReference type="PANTHER" id="PTHR43125:SF1">
    <property type="entry name" value="INOSITOL-3-PHOSPHATE SYNTHASE"/>
    <property type="match status" value="1"/>
</dbReference>
<feature type="domain" description="Myo-inositol-1-phosphate synthase GAPDH-like" evidence="2">
    <location>
        <begin position="190"/>
        <end position="294"/>
    </location>
</feature>
<dbReference type="Pfam" id="PF07994">
    <property type="entry name" value="NAD_binding_5"/>
    <property type="match status" value="1"/>
</dbReference>
<dbReference type="InterPro" id="IPR052199">
    <property type="entry name" value="MIPS"/>
</dbReference>
<proteinExistence type="inferred from homology"/>
<evidence type="ECO:0000259" key="2">
    <source>
        <dbReference type="Pfam" id="PF01658"/>
    </source>
</evidence>
<comment type="similarity">
    <text evidence="1">Belongs to the myo-inositol 1-phosphate synthase family.</text>
</comment>
<dbReference type="Pfam" id="PF01658">
    <property type="entry name" value="Inos-1-P_synth"/>
    <property type="match status" value="1"/>
</dbReference>
<dbReference type="EMBL" id="VIWY01000006">
    <property type="protein sequence ID" value="TWG11476.1"/>
    <property type="molecule type" value="Genomic_DNA"/>
</dbReference>
<dbReference type="Gene3D" id="3.30.360.10">
    <property type="entry name" value="Dihydrodipicolinate Reductase, domain 2"/>
    <property type="match status" value="1"/>
</dbReference>
<dbReference type="InterPro" id="IPR036291">
    <property type="entry name" value="NAD(P)-bd_dom_sf"/>
</dbReference>
<reference evidence="3 4" key="1">
    <citation type="submission" date="2019-06" db="EMBL/GenBank/DDBJ databases">
        <title>Sequencing the genomes of 1000 actinobacteria strains.</title>
        <authorList>
            <person name="Klenk H.-P."/>
        </authorList>
    </citation>
    <scope>NUCLEOTIDE SEQUENCE [LARGE SCALE GENOMIC DNA]</scope>
    <source>
        <strain evidence="3 4">DSM 43866</strain>
    </source>
</reference>
<dbReference type="RefSeq" id="WP_122978150.1">
    <property type="nucleotide sequence ID" value="NZ_BOMX01000134.1"/>
</dbReference>
<dbReference type="Proteomes" id="UP000320239">
    <property type="component" value="Unassembled WGS sequence"/>
</dbReference>
<evidence type="ECO:0000313" key="3">
    <source>
        <dbReference type="EMBL" id="TWG11476.1"/>
    </source>
</evidence>
<dbReference type="OrthoDB" id="9766811at2"/>
<gene>
    <name evidence="3" type="ORF">FHX34_106206</name>
</gene>
<dbReference type="AlphaFoldDB" id="A0A561VIN0"/>
<comment type="caution">
    <text evidence="3">The sequence shown here is derived from an EMBL/GenBank/DDBJ whole genome shotgun (WGS) entry which is preliminary data.</text>
</comment>